<dbReference type="InterPro" id="IPR001525">
    <property type="entry name" value="C5_MeTfrase"/>
</dbReference>
<evidence type="ECO:0000256" key="2">
    <source>
        <dbReference type="ARBA" id="ARBA00022603"/>
    </source>
</evidence>
<feature type="compositionally biased region" description="Low complexity" evidence="6">
    <location>
        <begin position="1070"/>
        <end position="1080"/>
    </location>
</feature>
<feature type="compositionally biased region" description="Low complexity" evidence="6">
    <location>
        <begin position="978"/>
        <end position="1008"/>
    </location>
</feature>
<feature type="compositionally biased region" description="Low complexity" evidence="6">
    <location>
        <begin position="129"/>
        <end position="152"/>
    </location>
</feature>
<dbReference type="EMBL" id="GL433837">
    <property type="protein sequence ID" value="EFN58649.1"/>
    <property type="molecule type" value="Genomic_DNA"/>
</dbReference>
<feature type="compositionally biased region" description="Low complexity" evidence="6">
    <location>
        <begin position="93"/>
        <end position="110"/>
    </location>
</feature>
<feature type="compositionally biased region" description="Low complexity" evidence="6">
    <location>
        <begin position="1120"/>
        <end position="1145"/>
    </location>
</feature>
<feature type="active site" evidence="5">
    <location>
        <position position="664"/>
    </location>
</feature>
<feature type="compositionally biased region" description="Low complexity" evidence="6">
    <location>
        <begin position="953"/>
        <end position="971"/>
    </location>
</feature>
<dbReference type="OrthoDB" id="514077at2759"/>
<feature type="compositionally biased region" description="Low complexity" evidence="6">
    <location>
        <begin position="1254"/>
        <end position="1263"/>
    </location>
</feature>
<gene>
    <name evidence="7" type="ORF">CHLNCDRAFT_50474</name>
</gene>
<feature type="compositionally biased region" description="Low complexity" evidence="6">
    <location>
        <begin position="221"/>
        <end position="232"/>
    </location>
</feature>
<evidence type="ECO:0000256" key="1">
    <source>
        <dbReference type="ARBA" id="ARBA00011975"/>
    </source>
</evidence>
<dbReference type="EC" id="2.1.1.37" evidence="1"/>
<sequence length="1332" mass="142177">MSTPGGSAGPSRRSQRSIHRGAGGPSIYTSQLIRYNVTDVRGQPVSDRELLRSGTSALAPSGGSRKRPYLGSSAARQQLGSRPPRLTGGNGAGRRTAVAGTAAAAPPNGRVRGGPAAAATHSSDTISVETASSFSSGATSSPSRGSTGTESEPAPALVPTPLSASEPAAAGVGQGLAEQPAQRLEQALRPGPEHGADEGLQDDSFLPPWDANEPSLGSGGAQLAAASGHSSGCVEGGDGPAGEETSARSGGSGATSGSCGSGPARSRGRRAAVRRSGQRRGLGAASQAAAGQAGASAEDEEEEGDDSDPLVNQRDWKLEAFGEDTSSQGRIIREQLRRVGHRGMLMWRSVKFLESPDDSTRFVTYRYCPDVPTESYDGTPAWFPATPHPPRPSYTPAAGLLCSVGDSVVLPWEREHDRREPVAPAVILAFVQRADGLVVTALRWADFWEDIVGKPDDPVPIPDDEALRGQNRIFIHKVDLANPDHLRFMYNEGTPAYIIQGHCKMMHRADVEEAYGSVEEYEKQEDVWVPLAGSLGQHAIEIAALHSSTSEADELGMVDVFGGAGCVSLGFKKAGFQWVFGVEQDKDAFTAYSRNLYEDCYREQPGSVAFRPQPLAERRVHHQALTTVRPAAELSLQALADTKAGKPGYPRPGQVAHLHFSPPCQDLSSINKKPTLEDVKLKVLAIADQYFRAVFRVAGPGTDKVTVRPWLRVCAGLLRMGYQVDWRLLLATNFGAANHRLRCWMLAAQSGYELPQPPVPRYFTHADKVCYARLPGYDDRMLDSLGDKDEGGWKSLLVIAQARRCRMQSIQPESLPAAVTVEEAIGDLPALVGLGGGRGWGDMRYPDPSGKPYPWKDAAPTVCSKDNAALCPCIHPKEQRVLSVQEKMRLQGIPDSFHLASYLSKQYLQVGNAVPVPMAVEIASVCFKALTGQDPPYQLPLLKGFVGGVPNPERAAPQRVQQAQQAQQAQQQEDEADAAAGASPGPGSRQDAQQQAAGARLAAAAGRNRTIEQGTAGKRRKRHQPANAAAVAAVERKERAEEAAAKTQRQERELRHLRRRQGLPGGGQQQGQQQQSVQVVIDLLSDSEEEEQGSKGQLLEVGSSEERQEERADSEEEGDSQQGSEEGGTPTLLPQEQQPPEQQQEADGKEREEKGGEQQQPKQQPEPQPLHAEQRRQPAPCQGRQQQAEREEPQPLVPLAAAHVKAEPVEQAPQQRVSSSDSVIDLVSSEEEEEEEERQQLHQGRLSPGSSITAVSSAAAGVRASRRSAGVHRPGAPAALRGGVPAADAAAGHLAAAAAAKLAAAAEAVARVREHFGSRAASPAHWGPVQPA</sequence>
<reference evidence="7 8" key="1">
    <citation type="journal article" date="2010" name="Plant Cell">
        <title>The Chlorella variabilis NC64A genome reveals adaptation to photosymbiosis, coevolution with viruses, and cryptic sex.</title>
        <authorList>
            <person name="Blanc G."/>
            <person name="Duncan G."/>
            <person name="Agarkova I."/>
            <person name="Borodovsky M."/>
            <person name="Gurnon J."/>
            <person name="Kuo A."/>
            <person name="Lindquist E."/>
            <person name="Lucas S."/>
            <person name="Pangilinan J."/>
            <person name="Polle J."/>
            <person name="Salamov A."/>
            <person name="Terry A."/>
            <person name="Yamada T."/>
            <person name="Dunigan D.D."/>
            <person name="Grigoriev I.V."/>
            <person name="Claverie J.M."/>
            <person name="Van Etten J.L."/>
        </authorList>
    </citation>
    <scope>NUCLEOTIDE SEQUENCE [LARGE SCALE GENOMIC DNA]</scope>
    <source>
        <strain evidence="7 8">NC64A</strain>
    </source>
</reference>
<evidence type="ECO:0000256" key="5">
    <source>
        <dbReference type="PROSITE-ProRule" id="PRU01016"/>
    </source>
</evidence>
<dbReference type="PANTHER" id="PTHR10629:SF52">
    <property type="entry name" value="DNA (CYTOSINE-5)-METHYLTRANSFERASE 1"/>
    <property type="match status" value="1"/>
</dbReference>
<dbReference type="Proteomes" id="UP000008141">
    <property type="component" value="Unassembled WGS sequence"/>
</dbReference>
<evidence type="ECO:0000256" key="4">
    <source>
        <dbReference type="ARBA" id="ARBA00022691"/>
    </source>
</evidence>
<name>E1Z6H4_CHLVA</name>
<dbReference type="KEGG" id="cvr:CHLNCDRAFT_50474"/>
<dbReference type="RefSeq" id="XP_005850751.1">
    <property type="nucleotide sequence ID" value="XM_005850689.1"/>
</dbReference>
<proteinExistence type="inferred from homology"/>
<dbReference type="GO" id="GO:0005634">
    <property type="term" value="C:nucleus"/>
    <property type="evidence" value="ECO:0007669"/>
    <property type="project" value="TreeGrafter"/>
</dbReference>
<dbReference type="GO" id="GO:0003886">
    <property type="term" value="F:DNA (cytosine-5-)-methyltransferase activity"/>
    <property type="evidence" value="ECO:0007669"/>
    <property type="project" value="UniProtKB-EC"/>
</dbReference>
<accession>E1Z6H4</accession>
<dbReference type="InterPro" id="IPR029063">
    <property type="entry name" value="SAM-dependent_MTases_sf"/>
</dbReference>
<dbReference type="InterPro" id="IPR050390">
    <property type="entry name" value="C5-Methyltransferase"/>
</dbReference>
<feature type="region of interest" description="Disordered" evidence="6">
    <location>
        <begin position="1"/>
        <end position="28"/>
    </location>
</feature>
<feature type="compositionally biased region" description="Acidic residues" evidence="6">
    <location>
        <begin position="1228"/>
        <end position="1237"/>
    </location>
</feature>
<dbReference type="Gene3D" id="3.90.120.10">
    <property type="entry name" value="DNA Methylase, subunit A, domain 2"/>
    <property type="match status" value="1"/>
</dbReference>
<dbReference type="PANTHER" id="PTHR10629">
    <property type="entry name" value="CYTOSINE-SPECIFIC METHYLTRANSFERASE"/>
    <property type="match status" value="1"/>
</dbReference>
<dbReference type="PROSITE" id="PS51679">
    <property type="entry name" value="SAM_MT_C5"/>
    <property type="match status" value="1"/>
</dbReference>
<evidence type="ECO:0000256" key="6">
    <source>
        <dbReference type="SAM" id="MobiDB-lite"/>
    </source>
</evidence>
<feature type="compositionally biased region" description="Acidic residues" evidence="6">
    <location>
        <begin position="297"/>
        <end position="308"/>
    </location>
</feature>
<dbReference type="GeneID" id="17357927"/>
<keyword evidence="3 5" id="KW-0808">Transferase</keyword>
<protein>
    <recommendedName>
        <fullName evidence="1">DNA (cytosine-5-)-methyltransferase</fullName>
        <ecNumber evidence="1">2.1.1.37</ecNumber>
    </recommendedName>
</protein>
<feature type="region of interest" description="Disordered" evidence="6">
    <location>
        <begin position="42"/>
        <end position="311"/>
    </location>
</feature>
<feature type="compositionally biased region" description="Basic residues" evidence="6">
    <location>
        <begin position="266"/>
        <end position="278"/>
    </location>
</feature>
<keyword evidence="4 5" id="KW-0949">S-adenosyl-L-methionine</keyword>
<organism evidence="8">
    <name type="scientific">Chlorella variabilis</name>
    <name type="common">Green alga</name>
    <dbReference type="NCBI Taxonomy" id="554065"/>
    <lineage>
        <taxon>Eukaryota</taxon>
        <taxon>Viridiplantae</taxon>
        <taxon>Chlorophyta</taxon>
        <taxon>core chlorophytes</taxon>
        <taxon>Trebouxiophyceae</taxon>
        <taxon>Chlorellales</taxon>
        <taxon>Chlorellaceae</taxon>
        <taxon>Chlorella clade</taxon>
        <taxon>Chlorella</taxon>
    </lineage>
</organism>
<dbReference type="GO" id="GO:0032259">
    <property type="term" value="P:methylation"/>
    <property type="evidence" value="ECO:0007669"/>
    <property type="project" value="UniProtKB-KW"/>
</dbReference>
<keyword evidence="2 5" id="KW-0489">Methyltransferase</keyword>
<dbReference type="InParanoid" id="E1Z6H4"/>
<feature type="compositionally biased region" description="Low complexity" evidence="6">
    <location>
        <begin position="279"/>
        <end position="296"/>
    </location>
</feature>
<keyword evidence="8" id="KW-1185">Reference proteome</keyword>
<evidence type="ECO:0000313" key="8">
    <source>
        <dbReference type="Proteomes" id="UP000008141"/>
    </source>
</evidence>
<feature type="compositionally biased region" description="Basic and acidic residues" evidence="6">
    <location>
        <begin position="1034"/>
        <end position="1054"/>
    </location>
</feature>
<dbReference type="SUPFAM" id="SSF53335">
    <property type="entry name" value="S-adenosyl-L-methionine-dependent methyltransferases"/>
    <property type="match status" value="1"/>
</dbReference>
<feature type="compositionally biased region" description="Basic and acidic residues" evidence="6">
    <location>
        <begin position="1146"/>
        <end position="1156"/>
    </location>
</feature>
<evidence type="ECO:0000256" key="3">
    <source>
        <dbReference type="ARBA" id="ARBA00022679"/>
    </source>
</evidence>
<feature type="compositionally biased region" description="Low complexity" evidence="6">
    <location>
        <begin position="1217"/>
        <end position="1227"/>
    </location>
</feature>
<comment type="similarity">
    <text evidence="5">Belongs to the class I-like SAM-binding methyltransferase superfamily. C5-methyltransferase family.</text>
</comment>
<evidence type="ECO:0000313" key="7">
    <source>
        <dbReference type="EMBL" id="EFN58649.1"/>
    </source>
</evidence>
<dbReference type="GO" id="GO:0044027">
    <property type="term" value="P:negative regulation of gene expression via chromosomal CpG island methylation"/>
    <property type="evidence" value="ECO:0007669"/>
    <property type="project" value="TreeGrafter"/>
</dbReference>
<dbReference type="Gene3D" id="3.40.50.150">
    <property type="entry name" value="Vaccinia Virus protein VP39"/>
    <property type="match status" value="1"/>
</dbReference>
<feature type="region of interest" description="Disordered" evidence="6">
    <location>
        <begin position="950"/>
        <end position="1276"/>
    </location>
</feature>
<dbReference type="Pfam" id="PF00145">
    <property type="entry name" value="DNA_methylase"/>
    <property type="match status" value="1"/>
</dbReference>
<dbReference type="GO" id="GO:0003677">
    <property type="term" value="F:DNA binding"/>
    <property type="evidence" value="ECO:0007669"/>
    <property type="project" value="TreeGrafter"/>
</dbReference>
<feature type="compositionally biased region" description="Low complexity" evidence="6">
    <location>
        <begin position="242"/>
        <end position="265"/>
    </location>
</feature>